<sequence length="282" mass="30942">MFGPLLLLLGTIFIFHALAQSSCYYPNGTAEIDPLYQPCSSNQSDPLHTICCALNVAADVEDVYKDICLPNGVCQEVIKGESTHYYRELCTESDWENGSCLNICTEGEDFGLSPQITPCNGSSSSERWCCGDSTDCCTPEDNPAAIILSQIFGVVTLPESTSQSENSHAKLTKITLGVGLGIGIPILVVLGALLWFTLARRRNSTAPQSQKLLQENKAEPMELMSPASELDDSSRHELHNNPIPPNYGPYDFETKPQFPETWLDSSPVEVARPHTYPPQELQ</sequence>
<feature type="non-terminal residue" evidence="4">
    <location>
        <position position="1"/>
    </location>
</feature>
<feature type="transmembrane region" description="Helical" evidence="2">
    <location>
        <begin position="174"/>
        <end position="196"/>
    </location>
</feature>
<reference evidence="4" key="1">
    <citation type="journal article" date="2020" name="Stud. Mycol.">
        <title>101 Dothideomycetes genomes: a test case for predicting lifestyles and emergence of pathogens.</title>
        <authorList>
            <person name="Haridas S."/>
            <person name="Albert R."/>
            <person name="Binder M."/>
            <person name="Bloem J."/>
            <person name="Labutti K."/>
            <person name="Salamov A."/>
            <person name="Andreopoulos B."/>
            <person name="Baker S."/>
            <person name="Barry K."/>
            <person name="Bills G."/>
            <person name="Bluhm B."/>
            <person name="Cannon C."/>
            <person name="Castanera R."/>
            <person name="Culley D."/>
            <person name="Daum C."/>
            <person name="Ezra D."/>
            <person name="Gonzalez J."/>
            <person name="Henrissat B."/>
            <person name="Kuo A."/>
            <person name="Liang C."/>
            <person name="Lipzen A."/>
            <person name="Lutzoni F."/>
            <person name="Magnuson J."/>
            <person name="Mondo S."/>
            <person name="Nolan M."/>
            <person name="Ohm R."/>
            <person name="Pangilinan J."/>
            <person name="Park H.-J."/>
            <person name="Ramirez L."/>
            <person name="Alfaro M."/>
            <person name="Sun H."/>
            <person name="Tritt A."/>
            <person name="Yoshinaga Y."/>
            <person name="Zwiers L.-H."/>
            <person name="Turgeon B."/>
            <person name="Goodwin S."/>
            <person name="Spatafora J."/>
            <person name="Crous P."/>
            <person name="Grigoriev I."/>
        </authorList>
    </citation>
    <scope>NUCLEOTIDE SEQUENCE</scope>
    <source>
        <strain evidence="4">CBS 123094</strain>
    </source>
</reference>
<evidence type="ECO:0000256" key="2">
    <source>
        <dbReference type="SAM" id="Phobius"/>
    </source>
</evidence>
<dbReference type="EMBL" id="ML977700">
    <property type="protein sequence ID" value="KAF1993509.1"/>
    <property type="molecule type" value="Genomic_DNA"/>
</dbReference>
<proteinExistence type="predicted"/>
<feature type="region of interest" description="Disordered" evidence="1">
    <location>
        <begin position="206"/>
        <end position="282"/>
    </location>
</feature>
<dbReference type="Proteomes" id="UP000799779">
    <property type="component" value="Unassembled WGS sequence"/>
</dbReference>
<keyword evidence="5" id="KW-1185">Reference proteome</keyword>
<organism evidence="4 5">
    <name type="scientific">Amniculicola lignicola CBS 123094</name>
    <dbReference type="NCBI Taxonomy" id="1392246"/>
    <lineage>
        <taxon>Eukaryota</taxon>
        <taxon>Fungi</taxon>
        <taxon>Dikarya</taxon>
        <taxon>Ascomycota</taxon>
        <taxon>Pezizomycotina</taxon>
        <taxon>Dothideomycetes</taxon>
        <taxon>Pleosporomycetidae</taxon>
        <taxon>Pleosporales</taxon>
        <taxon>Amniculicolaceae</taxon>
        <taxon>Amniculicola</taxon>
    </lineage>
</organism>
<keyword evidence="3" id="KW-0732">Signal</keyword>
<feature type="chain" id="PRO_5025648167" description="Mid2 domain-containing protein" evidence="3">
    <location>
        <begin position="20"/>
        <end position="282"/>
    </location>
</feature>
<evidence type="ECO:0008006" key="6">
    <source>
        <dbReference type="Google" id="ProtNLM"/>
    </source>
</evidence>
<dbReference type="OrthoDB" id="5215637at2759"/>
<name>A0A6A5VXW9_9PLEO</name>
<gene>
    <name evidence="4" type="ORF">P154DRAFT_625395</name>
</gene>
<keyword evidence="2" id="KW-0812">Transmembrane</keyword>
<accession>A0A6A5VXW9</accession>
<keyword evidence="2" id="KW-0472">Membrane</keyword>
<evidence type="ECO:0000313" key="4">
    <source>
        <dbReference type="EMBL" id="KAF1993509.1"/>
    </source>
</evidence>
<keyword evidence="2" id="KW-1133">Transmembrane helix</keyword>
<evidence type="ECO:0000256" key="3">
    <source>
        <dbReference type="SAM" id="SignalP"/>
    </source>
</evidence>
<dbReference type="AlphaFoldDB" id="A0A6A5VXW9"/>
<evidence type="ECO:0000256" key="1">
    <source>
        <dbReference type="SAM" id="MobiDB-lite"/>
    </source>
</evidence>
<protein>
    <recommendedName>
        <fullName evidence="6">Mid2 domain-containing protein</fullName>
    </recommendedName>
</protein>
<feature type="signal peptide" evidence="3">
    <location>
        <begin position="1"/>
        <end position="19"/>
    </location>
</feature>
<evidence type="ECO:0000313" key="5">
    <source>
        <dbReference type="Proteomes" id="UP000799779"/>
    </source>
</evidence>